<accession>A0ABV7LPG3</accession>
<evidence type="ECO:0000313" key="3">
    <source>
        <dbReference type="Proteomes" id="UP001595579"/>
    </source>
</evidence>
<dbReference type="PANTHER" id="PTHR30093">
    <property type="entry name" value="GENERAL SECRETION PATHWAY PROTEIN G"/>
    <property type="match status" value="1"/>
</dbReference>
<keyword evidence="1" id="KW-1133">Transmembrane helix</keyword>
<keyword evidence="3" id="KW-1185">Reference proteome</keyword>
<reference evidence="3" key="1">
    <citation type="journal article" date="2019" name="Int. J. Syst. Evol. Microbiol.">
        <title>The Global Catalogue of Microorganisms (GCM) 10K type strain sequencing project: providing services to taxonomists for standard genome sequencing and annotation.</title>
        <authorList>
            <consortium name="The Broad Institute Genomics Platform"/>
            <consortium name="The Broad Institute Genome Sequencing Center for Infectious Disease"/>
            <person name="Wu L."/>
            <person name="Ma J."/>
        </authorList>
    </citation>
    <scope>NUCLEOTIDE SEQUENCE [LARGE SCALE GENOMIC DNA]</scope>
    <source>
        <strain evidence="3">CECT 7698</strain>
    </source>
</reference>
<name>A0ABV7LPG3_9GAMM</name>
<dbReference type="InterPro" id="IPR045584">
    <property type="entry name" value="Pilin-like"/>
</dbReference>
<dbReference type="NCBIfam" id="TIGR02532">
    <property type="entry name" value="IV_pilin_GFxxxE"/>
    <property type="match status" value="1"/>
</dbReference>
<evidence type="ECO:0000256" key="1">
    <source>
        <dbReference type="SAM" id="Phobius"/>
    </source>
</evidence>
<dbReference type="InterPro" id="IPR031982">
    <property type="entry name" value="PilE-like"/>
</dbReference>
<dbReference type="InterPro" id="IPR012902">
    <property type="entry name" value="N_methyl_site"/>
</dbReference>
<dbReference type="PANTHER" id="PTHR30093:SF47">
    <property type="entry name" value="TYPE IV PILUS NON-CORE MINOR PILIN PILE"/>
    <property type="match status" value="1"/>
</dbReference>
<dbReference type="RefSeq" id="WP_386773935.1">
    <property type="nucleotide sequence ID" value="NZ_JBHRUG010000023.1"/>
</dbReference>
<protein>
    <submittedName>
        <fullName evidence="2">Type IV pilin protein</fullName>
    </submittedName>
</protein>
<organism evidence="2 3">
    <name type="scientific">Litchfieldella rifensis</name>
    <dbReference type="NCBI Taxonomy" id="762643"/>
    <lineage>
        <taxon>Bacteria</taxon>
        <taxon>Pseudomonadati</taxon>
        <taxon>Pseudomonadota</taxon>
        <taxon>Gammaproteobacteria</taxon>
        <taxon>Oceanospirillales</taxon>
        <taxon>Halomonadaceae</taxon>
        <taxon>Litchfieldella</taxon>
    </lineage>
</organism>
<dbReference type="Pfam" id="PF07963">
    <property type="entry name" value="N_methyl"/>
    <property type="match status" value="1"/>
</dbReference>
<dbReference type="SUPFAM" id="SSF54523">
    <property type="entry name" value="Pili subunits"/>
    <property type="match status" value="1"/>
</dbReference>
<gene>
    <name evidence="2" type="ORF">ACFOEV_11290</name>
</gene>
<dbReference type="Gene3D" id="3.30.700.10">
    <property type="entry name" value="Glycoprotein, Type 4 Pilin"/>
    <property type="match status" value="1"/>
</dbReference>
<evidence type="ECO:0000313" key="2">
    <source>
        <dbReference type="EMBL" id="MFC3284190.1"/>
    </source>
</evidence>
<dbReference type="PROSITE" id="PS00409">
    <property type="entry name" value="PROKAR_NTER_METHYL"/>
    <property type="match status" value="1"/>
</dbReference>
<dbReference type="Proteomes" id="UP001595579">
    <property type="component" value="Unassembled WGS sequence"/>
</dbReference>
<comment type="caution">
    <text evidence="2">The sequence shown here is derived from an EMBL/GenBank/DDBJ whole genome shotgun (WGS) entry which is preliminary data.</text>
</comment>
<feature type="transmembrane region" description="Helical" evidence="1">
    <location>
        <begin position="12"/>
        <end position="36"/>
    </location>
</feature>
<proteinExistence type="predicted"/>
<dbReference type="Pfam" id="PF16732">
    <property type="entry name" value="ComP_DUS"/>
    <property type="match status" value="1"/>
</dbReference>
<dbReference type="EMBL" id="JBHRUG010000023">
    <property type="protein sequence ID" value="MFC3284190.1"/>
    <property type="molecule type" value="Genomic_DNA"/>
</dbReference>
<sequence>MARPKLLRYHSGFTLIELLITVAVIGILAAIAYPLYTGYVEQARRSDGQSMLMQTAGRLERCYTASSSYQGCIAGLDDGGLESADGHYTITASTLTASTYTLSASPNGAQADDSCGSLTLDSRGARTPDGCW</sequence>
<keyword evidence="1" id="KW-0812">Transmembrane</keyword>
<keyword evidence="1" id="KW-0472">Membrane</keyword>